<organism evidence="2 3">
    <name type="scientific">Spirilliplanes yamanashiensis</name>
    <dbReference type="NCBI Taxonomy" id="42233"/>
    <lineage>
        <taxon>Bacteria</taxon>
        <taxon>Bacillati</taxon>
        <taxon>Actinomycetota</taxon>
        <taxon>Actinomycetes</taxon>
        <taxon>Micromonosporales</taxon>
        <taxon>Micromonosporaceae</taxon>
        <taxon>Spirilliplanes</taxon>
    </lineage>
</organism>
<proteinExistence type="predicted"/>
<comment type="caution">
    <text evidence="2">The sequence shown here is derived from an EMBL/GenBank/DDBJ whole genome shotgun (WGS) entry which is preliminary data.</text>
</comment>
<dbReference type="AlphaFoldDB" id="A0A8J4DH92"/>
<evidence type="ECO:0000313" key="2">
    <source>
        <dbReference type="EMBL" id="GIJ00975.1"/>
    </source>
</evidence>
<keyword evidence="3" id="KW-1185">Reference proteome</keyword>
<accession>A0A8J4DH92</accession>
<protein>
    <submittedName>
        <fullName evidence="2">Uncharacterized protein</fullName>
    </submittedName>
</protein>
<dbReference type="RefSeq" id="WP_203936314.1">
    <property type="nucleotide sequence ID" value="NZ_BAAAGJ010000005.1"/>
</dbReference>
<name>A0A8J4DH92_9ACTN</name>
<dbReference type="EMBL" id="BOOY01000002">
    <property type="protein sequence ID" value="GIJ00975.1"/>
    <property type="molecule type" value="Genomic_DNA"/>
</dbReference>
<feature type="chain" id="PRO_5035158044" evidence="1">
    <location>
        <begin position="28"/>
        <end position="164"/>
    </location>
</feature>
<dbReference type="Proteomes" id="UP000652013">
    <property type="component" value="Unassembled WGS sequence"/>
</dbReference>
<evidence type="ECO:0000256" key="1">
    <source>
        <dbReference type="SAM" id="SignalP"/>
    </source>
</evidence>
<sequence length="164" mass="16492">MGKFTKRSVATVAAAVVVIGGAGAAYAAWNVNSTADVTVTAGQAAQVTVTASPVSGLVPGASAPVTVKISNTNQFNVEITDITGPVITVKDGGDCDSSESGIVVTQKLPKPIVLGKGMAEKTIPISDVVKMTNASANECQGKEFNLRFTLVGASTDKAPTPGLS</sequence>
<evidence type="ECO:0000313" key="3">
    <source>
        <dbReference type="Proteomes" id="UP000652013"/>
    </source>
</evidence>
<keyword evidence="1" id="KW-0732">Signal</keyword>
<feature type="signal peptide" evidence="1">
    <location>
        <begin position="1"/>
        <end position="27"/>
    </location>
</feature>
<gene>
    <name evidence="2" type="ORF">Sya03_03270</name>
</gene>
<reference evidence="2" key="1">
    <citation type="submission" date="2021-01" db="EMBL/GenBank/DDBJ databases">
        <title>Whole genome shotgun sequence of Spirilliplanes yamanashiensis NBRC 15828.</title>
        <authorList>
            <person name="Komaki H."/>
            <person name="Tamura T."/>
        </authorList>
    </citation>
    <scope>NUCLEOTIDE SEQUENCE</scope>
    <source>
        <strain evidence="2">NBRC 15828</strain>
    </source>
</reference>